<dbReference type="eggNOG" id="ENOG502S5NF">
    <property type="taxonomic scope" value="Eukaryota"/>
</dbReference>
<dbReference type="EMBL" id="KV441393">
    <property type="protein sequence ID" value="OAF59661.1"/>
    <property type="molecule type" value="Genomic_DNA"/>
</dbReference>
<dbReference type="VEuPathDB" id="FungiDB:GMDG_05073"/>
<evidence type="ECO:0000259" key="2">
    <source>
        <dbReference type="Pfam" id="PF13391"/>
    </source>
</evidence>
<dbReference type="GeneID" id="36287021"/>
<dbReference type="RefSeq" id="XP_024324944.1">
    <property type="nucleotide sequence ID" value="XM_024467586.1"/>
</dbReference>
<proteinExistence type="predicted"/>
<evidence type="ECO:0000256" key="1">
    <source>
        <dbReference type="SAM" id="MobiDB-lite"/>
    </source>
</evidence>
<gene>
    <name evidence="3" type="ORF">VC83_03948</name>
</gene>
<reference evidence="3" key="1">
    <citation type="submission" date="2016-03" db="EMBL/GenBank/DDBJ databases">
        <title>Updated assembly of Pseudogymnoascus destructans, the fungus causing white-nose syndrome of bats.</title>
        <authorList>
            <person name="Palmer J.M."/>
            <person name="Drees K.P."/>
            <person name="Foster J.T."/>
            <person name="Lindner D.L."/>
        </authorList>
    </citation>
    <scope>NUCLEOTIDE SEQUENCE [LARGE SCALE GENOMIC DNA]</scope>
    <source>
        <strain evidence="3">20631-21</strain>
    </source>
</reference>
<dbReference type="OrthoDB" id="2142759at2759"/>
<dbReference type="AlphaFoldDB" id="A0A177AEH0"/>
<evidence type="ECO:0000313" key="3">
    <source>
        <dbReference type="EMBL" id="OAF59661.1"/>
    </source>
</evidence>
<sequence>MPATLQSLPSIHIREPATVNLGPAPECYEFLKAPAPRRKYRINFRHPAYGPDDSPLFTLYAWDHADGGIHHGFAHSACSIFADNRTDGYLSTTCDGEHGERVQAGWDEVLPAAVVDYYFYVPYPPDSPSPLTGQSRPPYRYHVVTNFQDWSFGRLPEIWTRCTSIQGAVSSTAPQSNLTAAIHQRDVTCRVTAFESGTEVAHLIPEHERKWFFSNSMAVWNTDLTLDSDNLLRDLSNAVLLRSDIHTAFDQRKFVFFPKSSEGFVLHMLEPTPDIGQLYHNTRVDIPQCSLEFLFARFAWSIFPSLAGFLSRPSTSRLVVRSNADGERVVEEVTNPLLLGRKATASRSNSPTKRSRVAADLNDHTESEEPSFDSTLPALGDDSDSEKRPEKRRCKTLNSSLSATHFKVLNAMELYPPNNSPKCTGHLMDLEFSGMKHPDTLHQEVYINELRQAALAGQRPVGYDPRRPPYDRHRPAKEELELMGVDIIWNLDEIHDSQWD</sequence>
<dbReference type="Proteomes" id="UP000077154">
    <property type="component" value="Unassembled WGS sequence"/>
</dbReference>
<accession>A0A177AEH0</accession>
<feature type="region of interest" description="Disordered" evidence="1">
    <location>
        <begin position="341"/>
        <end position="395"/>
    </location>
</feature>
<dbReference type="Pfam" id="PF13391">
    <property type="entry name" value="HNH_2"/>
    <property type="match status" value="1"/>
</dbReference>
<feature type="domain" description="HNH nuclease" evidence="2">
    <location>
        <begin position="189"/>
        <end position="256"/>
    </location>
</feature>
<name>A0A177AEH0_9PEZI</name>
<protein>
    <recommendedName>
        <fullName evidence="2">HNH nuclease domain-containing protein</fullName>
    </recommendedName>
</protein>
<dbReference type="InterPro" id="IPR003615">
    <property type="entry name" value="HNH_nuc"/>
</dbReference>
<organism evidence="3">
    <name type="scientific">Pseudogymnoascus destructans</name>
    <dbReference type="NCBI Taxonomy" id="655981"/>
    <lineage>
        <taxon>Eukaryota</taxon>
        <taxon>Fungi</taxon>
        <taxon>Dikarya</taxon>
        <taxon>Ascomycota</taxon>
        <taxon>Pezizomycotina</taxon>
        <taxon>Leotiomycetes</taxon>
        <taxon>Thelebolales</taxon>
        <taxon>Thelebolaceae</taxon>
        <taxon>Pseudogymnoascus</taxon>
    </lineage>
</organism>